<organism evidence="1 3">
    <name type="scientific">Cucumis melo var. makuwa</name>
    <name type="common">Oriental melon</name>
    <dbReference type="NCBI Taxonomy" id="1194695"/>
    <lineage>
        <taxon>Eukaryota</taxon>
        <taxon>Viridiplantae</taxon>
        <taxon>Streptophyta</taxon>
        <taxon>Embryophyta</taxon>
        <taxon>Tracheophyta</taxon>
        <taxon>Spermatophyta</taxon>
        <taxon>Magnoliopsida</taxon>
        <taxon>eudicotyledons</taxon>
        <taxon>Gunneridae</taxon>
        <taxon>Pentapetalae</taxon>
        <taxon>rosids</taxon>
        <taxon>fabids</taxon>
        <taxon>Cucurbitales</taxon>
        <taxon>Cucurbitaceae</taxon>
        <taxon>Benincaseae</taxon>
        <taxon>Cucumis</taxon>
    </lineage>
</organism>
<comment type="caution">
    <text evidence="1">The sequence shown here is derived from an EMBL/GenBank/DDBJ whole genome shotgun (WGS) entry which is preliminary data.</text>
</comment>
<evidence type="ECO:0000313" key="2">
    <source>
        <dbReference type="EMBL" id="TYJ95914.1"/>
    </source>
</evidence>
<accession>A0A5A7T0G6</accession>
<evidence type="ECO:0000313" key="4">
    <source>
        <dbReference type="Proteomes" id="UP000321947"/>
    </source>
</evidence>
<dbReference type="EMBL" id="SSTE01019218">
    <property type="protein sequence ID" value="KAA0036850.1"/>
    <property type="molecule type" value="Genomic_DNA"/>
</dbReference>
<protein>
    <submittedName>
        <fullName evidence="1">Ty3-gypsy retrotransposon protein</fullName>
    </submittedName>
</protein>
<evidence type="ECO:0000313" key="1">
    <source>
        <dbReference type="EMBL" id="KAA0036850.1"/>
    </source>
</evidence>
<gene>
    <name evidence="2" type="ORF">E5676_scaffold110G002240</name>
    <name evidence="1" type="ORF">E6C27_scaffold20G001570</name>
</gene>
<name>A0A5A7T0G6_CUCMM</name>
<dbReference type="PANTHER" id="PTHR33437:SF2">
    <property type="entry name" value="OS06G0361200 PROTEIN"/>
    <property type="match status" value="1"/>
</dbReference>
<proteinExistence type="predicted"/>
<evidence type="ECO:0000313" key="3">
    <source>
        <dbReference type="Proteomes" id="UP000321393"/>
    </source>
</evidence>
<dbReference type="PANTHER" id="PTHR33437">
    <property type="entry name" value="OS06G0361200 PROTEIN"/>
    <property type="match status" value="1"/>
</dbReference>
<reference evidence="3 4" key="1">
    <citation type="submission" date="2019-08" db="EMBL/GenBank/DDBJ databases">
        <title>Draft genome sequences of two oriental melons (Cucumis melo L. var makuwa).</title>
        <authorList>
            <person name="Kwon S.-Y."/>
        </authorList>
    </citation>
    <scope>NUCLEOTIDE SEQUENCE [LARGE SCALE GENOMIC DNA]</scope>
    <source>
        <strain evidence="4">cv. Chang Bougi</strain>
        <strain evidence="3">cv. SW 3</strain>
        <tissue evidence="1">Leaf</tissue>
    </source>
</reference>
<dbReference type="Proteomes" id="UP000321393">
    <property type="component" value="Unassembled WGS sequence"/>
</dbReference>
<dbReference type="AlphaFoldDB" id="A0A5A7T0G6"/>
<dbReference type="OrthoDB" id="1729438at2759"/>
<dbReference type="EMBL" id="SSTD01020080">
    <property type="protein sequence ID" value="TYJ95914.1"/>
    <property type="molecule type" value="Genomic_DNA"/>
</dbReference>
<sequence>MTLEGNTSKTLSDISKWPNTHSRFRETQLYEDMPPFDIAKNIWKQMLKLPKGEIIIKENPMIDEQNSSSEHSREETPHTNIMSVVVTEVDTSEDRTTELEKKINMLLKVVEERDYEIASLKNHIECRDALNQGIKSCIFEELATHAHDMELSIVNRGAKDFFIQKIRSDKNEIDDTEKIANSVIKESMVVHATPLKSFSKRKETKIERKHDGDEKKCPTFRERQEKVYPFPDSDVADMLEQLLENQLMQLPECKRSEQAGKVDDPNYYKYHRVISHPVEKCFVLKELILKIAREKKIKLDIDESSSDESCCGQDDFKCPTITIL</sequence>
<dbReference type="Proteomes" id="UP000321947">
    <property type="component" value="Unassembled WGS sequence"/>
</dbReference>